<evidence type="ECO:0000313" key="2">
    <source>
        <dbReference type="EMBL" id="UXD89189.1"/>
    </source>
</evidence>
<dbReference type="InterPro" id="IPR011047">
    <property type="entry name" value="Quinoprotein_ADH-like_sf"/>
</dbReference>
<sequence length="248" mass="25862">MTANWKLLTLALCLTGLLSACGGDSGSSDLSSSVNGSTSGMVIQNGYLVVLSNSERVHTYDLSDPAKPVLRDSLDLSFGETLSVEGTDKVLVGASDGSYVLQVGSDGALMRLAFARHARSCDPAIGRDDLMYITVRAGNRCGDEGEDRLLIYDTSSGDNIWLLAVLPLPQPQGLALSGSVLYVCTAAGLQEVDVSNPLQPTVAALHTGLNCTDLIVQGNEVVLSGDDGIMLATLEQLATPSAQIMTGQ</sequence>
<evidence type="ECO:0000256" key="1">
    <source>
        <dbReference type="SAM" id="SignalP"/>
    </source>
</evidence>
<dbReference type="Proteomes" id="UP001065322">
    <property type="component" value="Chromosome"/>
</dbReference>
<dbReference type="InterPro" id="IPR013211">
    <property type="entry name" value="LVIVD"/>
</dbReference>
<feature type="chain" id="PRO_5046840438" evidence="1">
    <location>
        <begin position="23"/>
        <end position="248"/>
    </location>
</feature>
<dbReference type="InterPro" id="IPR015943">
    <property type="entry name" value="WD40/YVTN_repeat-like_dom_sf"/>
</dbReference>
<dbReference type="SUPFAM" id="SSF50998">
    <property type="entry name" value="Quinoprotein alcohol dehydrogenase-like"/>
    <property type="match status" value="1"/>
</dbReference>
<gene>
    <name evidence="2" type="ORF">HUF19_17890</name>
</gene>
<dbReference type="EMBL" id="CP054475">
    <property type="protein sequence ID" value="UXD89189.1"/>
    <property type="molecule type" value="Genomic_DNA"/>
</dbReference>
<accession>A0ABY6AFK7</accession>
<keyword evidence="3" id="KW-1185">Reference proteome</keyword>
<name>A0ABY6AFK7_9GAMM</name>
<feature type="signal peptide" evidence="1">
    <location>
        <begin position="1"/>
        <end position="22"/>
    </location>
</feature>
<reference evidence="3" key="1">
    <citation type="submission" date="2020-06" db="EMBL/GenBank/DDBJ databases">
        <title>Thalassolituus marinus alknpb1M-1, a hydrocarbon-degrading bacterium isolated from the deep-sea overlying water using an in-situ strategy from the South China Sea basin.</title>
        <authorList>
            <person name="Dong C."/>
            <person name="Chen Y."/>
            <person name="Shao Z."/>
        </authorList>
    </citation>
    <scope>NUCLEOTIDE SEQUENCE [LARGE SCALE GENOMIC DNA]</scope>
    <source>
        <strain evidence="3">alknpb1M-1</strain>
    </source>
</reference>
<evidence type="ECO:0000313" key="3">
    <source>
        <dbReference type="Proteomes" id="UP001065322"/>
    </source>
</evidence>
<dbReference type="Pfam" id="PF08309">
    <property type="entry name" value="LVIVD"/>
    <property type="match status" value="1"/>
</dbReference>
<dbReference type="Gene3D" id="2.130.10.10">
    <property type="entry name" value="YVTN repeat-like/Quinoprotein amine dehydrogenase"/>
    <property type="match status" value="1"/>
</dbReference>
<organism evidence="2 3">
    <name type="scientific">Thalassolituus hydrocarboniclasticus</name>
    <dbReference type="NCBI Taxonomy" id="2742796"/>
    <lineage>
        <taxon>Bacteria</taxon>
        <taxon>Pseudomonadati</taxon>
        <taxon>Pseudomonadota</taxon>
        <taxon>Gammaproteobacteria</taxon>
        <taxon>Oceanospirillales</taxon>
        <taxon>Oceanospirillaceae</taxon>
        <taxon>Thalassolituus</taxon>
    </lineage>
</organism>
<keyword evidence="1" id="KW-0732">Signal</keyword>
<dbReference type="RefSeq" id="WP_260997860.1">
    <property type="nucleotide sequence ID" value="NZ_CP054475.1"/>
</dbReference>
<dbReference type="PROSITE" id="PS51257">
    <property type="entry name" value="PROKAR_LIPOPROTEIN"/>
    <property type="match status" value="1"/>
</dbReference>
<protein>
    <submittedName>
        <fullName evidence="2">Uncharacterized protein</fullName>
    </submittedName>
</protein>
<proteinExistence type="predicted"/>